<dbReference type="Proteomes" id="UP001142592">
    <property type="component" value="Unassembled WGS sequence"/>
</dbReference>
<dbReference type="AlphaFoldDB" id="A0A9X3DCE2"/>
<keyword evidence="1" id="KW-0732">Signal</keyword>
<gene>
    <name evidence="2" type="ORF">OQZ29_02160</name>
</gene>
<protein>
    <recommendedName>
        <fullName evidence="4">Secretion system C-terminal sorting domain-containing protein</fullName>
    </recommendedName>
</protein>
<feature type="signal peptide" evidence="1">
    <location>
        <begin position="1"/>
        <end position="22"/>
    </location>
</feature>
<evidence type="ECO:0008006" key="4">
    <source>
        <dbReference type="Google" id="ProtNLM"/>
    </source>
</evidence>
<dbReference type="EMBL" id="JAPJUH010000001">
    <property type="protein sequence ID" value="MCX3263526.1"/>
    <property type="molecule type" value="Genomic_DNA"/>
</dbReference>
<sequence>MKKFFKIGLIAALSFTVSLAQANDNEFSLKVKDEKQKTISFLMRNNKEFNFSVFSDNNDLVFEQKFNGTAGLTKTYDLNSLPDGAYLIKVESGATVAEYAVKISSNKAAISTAKITEVIKPKITKNKDLITLDYQVKDNMPIEVAVFNERNDELYSQVFKDRTKLIKKFNIGKADGDSLTFVVKHNNESFTNTIQTR</sequence>
<evidence type="ECO:0000256" key="1">
    <source>
        <dbReference type="SAM" id="SignalP"/>
    </source>
</evidence>
<comment type="caution">
    <text evidence="2">The sequence shown here is derived from an EMBL/GenBank/DDBJ whole genome shotgun (WGS) entry which is preliminary data.</text>
</comment>
<evidence type="ECO:0000313" key="3">
    <source>
        <dbReference type="Proteomes" id="UP001142592"/>
    </source>
</evidence>
<dbReference type="RefSeq" id="WP_010599579.1">
    <property type="nucleotide sequence ID" value="NZ_JAPJUH010000001.1"/>
</dbReference>
<proteinExistence type="predicted"/>
<evidence type="ECO:0000313" key="2">
    <source>
        <dbReference type="EMBL" id="MCX3263526.1"/>
    </source>
</evidence>
<name>A0A9X3DCE2_9SPHI</name>
<accession>A0A9X3DCE2</accession>
<feature type="chain" id="PRO_5040910113" description="Secretion system C-terminal sorting domain-containing protein" evidence="1">
    <location>
        <begin position="23"/>
        <end position="197"/>
    </location>
</feature>
<organism evidence="2 3">
    <name type="scientific">Pedobacter agri</name>
    <dbReference type="NCBI Taxonomy" id="454586"/>
    <lineage>
        <taxon>Bacteria</taxon>
        <taxon>Pseudomonadati</taxon>
        <taxon>Bacteroidota</taxon>
        <taxon>Sphingobacteriia</taxon>
        <taxon>Sphingobacteriales</taxon>
        <taxon>Sphingobacteriaceae</taxon>
        <taxon>Pedobacter</taxon>
    </lineage>
</organism>
<reference evidence="2" key="1">
    <citation type="submission" date="2022-11" db="EMBL/GenBank/DDBJ databases">
        <authorList>
            <person name="Graham C."/>
            <person name="Newman J.D."/>
        </authorList>
    </citation>
    <scope>NUCLEOTIDE SEQUENCE</scope>
    <source>
        <strain evidence="2">DSM 19486</strain>
    </source>
</reference>
<keyword evidence="3" id="KW-1185">Reference proteome</keyword>